<dbReference type="InterPro" id="IPR039018">
    <property type="entry name" value="VapC20-like"/>
</dbReference>
<dbReference type="PANTHER" id="PTHR42188">
    <property type="entry name" value="23S RRNA-SPECIFIC ENDONUCLEASE VAPC20"/>
    <property type="match status" value="1"/>
</dbReference>
<proteinExistence type="predicted"/>
<protein>
    <submittedName>
        <fullName evidence="2">PIN domain-containing protein</fullName>
    </submittedName>
</protein>
<reference evidence="2" key="1">
    <citation type="journal article" date="2020" name="mSystems">
        <title>Genome- and Community-Level Interaction Insights into Carbon Utilization and Element Cycling Functions of Hydrothermarchaeota in Hydrothermal Sediment.</title>
        <authorList>
            <person name="Zhou Z."/>
            <person name="Liu Y."/>
            <person name="Xu W."/>
            <person name="Pan J."/>
            <person name="Luo Z.H."/>
            <person name="Li M."/>
        </authorList>
    </citation>
    <scope>NUCLEOTIDE SEQUENCE [LARGE SCALE GENOMIC DNA]</scope>
    <source>
        <strain evidence="2">HyVt-389</strain>
    </source>
</reference>
<evidence type="ECO:0000313" key="2">
    <source>
        <dbReference type="EMBL" id="HEC67577.1"/>
    </source>
</evidence>
<dbReference type="InterPro" id="IPR002716">
    <property type="entry name" value="PIN_dom"/>
</dbReference>
<dbReference type="Pfam" id="PF01850">
    <property type="entry name" value="PIN"/>
    <property type="match status" value="1"/>
</dbReference>
<dbReference type="Proteomes" id="UP000885738">
    <property type="component" value="Unassembled WGS sequence"/>
</dbReference>
<dbReference type="SUPFAM" id="SSF88723">
    <property type="entry name" value="PIN domain-like"/>
    <property type="match status" value="1"/>
</dbReference>
<dbReference type="EMBL" id="DRIH01000062">
    <property type="protein sequence ID" value="HEC67577.1"/>
    <property type="molecule type" value="Genomic_DNA"/>
</dbReference>
<evidence type="ECO:0000259" key="1">
    <source>
        <dbReference type="Pfam" id="PF01850"/>
    </source>
</evidence>
<dbReference type="Gene3D" id="3.40.50.1010">
    <property type="entry name" value="5'-nuclease"/>
    <property type="match status" value="1"/>
</dbReference>
<gene>
    <name evidence="2" type="ORF">ENI35_02000</name>
</gene>
<dbReference type="AlphaFoldDB" id="A0A7C1VZD6"/>
<sequence>MSKIFLDTNVLVSSIDTTRINHKKALRLIGKIKRKELQGFISTQIVGEFYVSLTRIFGGIEAPLSPEEAKEEIEQMLSSGIFVVLPVTELALRKGLILSSKKGIKGVNFWDVVVIATMLENGISILYTENLKDFKKFTDVVVVKDLQEIE</sequence>
<dbReference type="PANTHER" id="PTHR42188:SF1">
    <property type="entry name" value="23S RRNA-SPECIFIC ENDONUCLEASE VAPC20"/>
    <property type="match status" value="1"/>
</dbReference>
<feature type="domain" description="PIN" evidence="1">
    <location>
        <begin position="4"/>
        <end position="136"/>
    </location>
</feature>
<dbReference type="GO" id="GO:0004521">
    <property type="term" value="F:RNA endonuclease activity"/>
    <property type="evidence" value="ECO:0007669"/>
    <property type="project" value="InterPro"/>
</dbReference>
<dbReference type="InterPro" id="IPR029060">
    <property type="entry name" value="PIN-like_dom_sf"/>
</dbReference>
<dbReference type="GO" id="GO:0016075">
    <property type="term" value="P:rRNA catabolic process"/>
    <property type="evidence" value="ECO:0007669"/>
    <property type="project" value="TreeGrafter"/>
</dbReference>
<organism evidence="2">
    <name type="scientific">Desulfofervidus auxilii</name>
    <dbReference type="NCBI Taxonomy" id="1621989"/>
    <lineage>
        <taxon>Bacteria</taxon>
        <taxon>Pseudomonadati</taxon>
        <taxon>Thermodesulfobacteriota</taxon>
        <taxon>Candidatus Desulfofervidia</taxon>
        <taxon>Candidatus Desulfofervidales</taxon>
        <taxon>Candidatus Desulfofervidaceae</taxon>
        <taxon>Candidatus Desulfofervidus</taxon>
    </lineage>
</organism>
<comment type="caution">
    <text evidence="2">The sequence shown here is derived from an EMBL/GenBank/DDBJ whole genome shotgun (WGS) entry which is preliminary data.</text>
</comment>
<accession>A0A7C1VZD6</accession>
<name>A0A7C1VZD6_DESA2</name>